<protein>
    <submittedName>
        <fullName evidence="1">Uncharacterized protein</fullName>
    </submittedName>
</protein>
<dbReference type="AlphaFoldDB" id="A0A5B7F8Z3"/>
<dbReference type="EMBL" id="VSRR010005290">
    <property type="protein sequence ID" value="MPC42055.1"/>
    <property type="molecule type" value="Genomic_DNA"/>
</dbReference>
<evidence type="ECO:0000313" key="2">
    <source>
        <dbReference type="Proteomes" id="UP000324222"/>
    </source>
</evidence>
<organism evidence="1 2">
    <name type="scientific">Portunus trituberculatus</name>
    <name type="common">Swimming crab</name>
    <name type="synonym">Neptunus trituberculatus</name>
    <dbReference type="NCBI Taxonomy" id="210409"/>
    <lineage>
        <taxon>Eukaryota</taxon>
        <taxon>Metazoa</taxon>
        <taxon>Ecdysozoa</taxon>
        <taxon>Arthropoda</taxon>
        <taxon>Crustacea</taxon>
        <taxon>Multicrustacea</taxon>
        <taxon>Malacostraca</taxon>
        <taxon>Eumalacostraca</taxon>
        <taxon>Eucarida</taxon>
        <taxon>Decapoda</taxon>
        <taxon>Pleocyemata</taxon>
        <taxon>Brachyura</taxon>
        <taxon>Eubrachyura</taxon>
        <taxon>Portunoidea</taxon>
        <taxon>Portunidae</taxon>
        <taxon>Portuninae</taxon>
        <taxon>Portunus</taxon>
    </lineage>
</organism>
<comment type="caution">
    <text evidence="1">The sequence shown here is derived from an EMBL/GenBank/DDBJ whole genome shotgun (WGS) entry which is preliminary data.</text>
</comment>
<accession>A0A5B7F8Z3</accession>
<proteinExistence type="predicted"/>
<sequence>MRIEEVGGNREGATVNCLRQLCFGDEKKMRFNRGIPVSLPKADLTGWGGDCNPSLLKSQQPLPELEVEVGVEALGTGEPLATIPIWFCWGDPTVQAPRLGSLTYA</sequence>
<gene>
    <name evidence="1" type="ORF">E2C01_035668</name>
</gene>
<keyword evidence="2" id="KW-1185">Reference proteome</keyword>
<dbReference type="Proteomes" id="UP000324222">
    <property type="component" value="Unassembled WGS sequence"/>
</dbReference>
<name>A0A5B7F8Z3_PORTR</name>
<reference evidence="1 2" key="1">
    <citation type="submission" date="2019-05" db="EMBL/GenBank/DDBJ databases">
        <title>Another draft genome of Portunus trituberculatus and its Hox gene families provides insights of decapod evolution.</title>
        <authorList>
            <person name="Jeong J.-H."/>
            <person name="Song I."/>
            <person name="Kim S."/>
            <person name="Choi T."/>
            <person name="Kim D."/>
            <person name="Ryu S."/>
            <person name="Kim W."/>
        </authorList>
    </citation>
    <scope>NUCLEOTIDE SEQUENCE [LARGE SCALE GENOMIC DNA]</scope>
    <source>
        <tissue evidence="1">Muscle</tissue>
    </source>
</reference>
<evidence type="ECO:0000313" key="1">
    <source>
        <dbReference type="EMBL" id="MPC42055.1"/>
    </source>
</evidence>